<evidence type="ECO:0000256" key="8">
    <source>
        <dbReference type="ARBA" id="ARBA00023136"/>
    </source>
</evidence>
<dbReference type="InterPro" id="IPR044538">
    <property type="entry name" value="Vta1-like"/>
</dbReference>
<feature type="region of interest" description="Disordered" evidence="9">
    <location>
        <begin position="177"/>
        <end position="305"/>
    </location>
</feature>
<comment type="similarity">
    <text evidence="3">Belongs to the VTA1 family.</text>
</comment>
<evidence type="ECO:0000259" key="11">
    <source>
        <dbReference type="Pfam" id="PF18097"/>
    </source>
</evidence>
<evidence type="ECO:0000256" key="2">
    <source>
        <dbReference type="ARBA" id="ARBA00004496"/>
    </source>
</evidence>
<keyword evidence="8" id="KW-0472">Membrane</keyword>
<dbReference type="InterPro" id="IPR023175">
    <property type="entry name" value="Vta1/CALS_N_sf"/>
</dbReference>
<dbReference type="Proteomes" id="UP000515908">
    <property type="component" value="Chromosome 26"/>
</dbReference>
<evidence type="ECO:0000256" key="4">
    <source>
        <dbReference type="ARBA" id="ARBA00022448"/>
    </source>
</evidence>
<dbReference type="Gene3D" id="1.20.5.420">
    <property type="entry name" value="Immunoglobulin FC, subunit C"/>
    <property type="match status" value="1"/>
</dbReference>
<accession>A0A7G2CRK5</accession>
<evidence type="ECO:0000256" key="7">
    <source>
        <dbReference type="ARBA" id="ARBA00022927"/>
    </source>
</evidence>
<evidence type="ECO:0000313" key="12">
    <source>
        <dbReference type="EMBL" id="CAD2222448.1"/>
    </source>
</evidence>
<evidence type="ECO:0000256" key="6">
    <source>
        <dbReference type="ARBA" id="ARBA00022753"/>
    </source>
</evidence>
<dbReference type="PANTHER" id="PTHR46009:SF1">
    <property type="entry name" value="VACUOLAR PROTEIN SORTING-ASSOCIATED PROTEIN VTA1 HOMOLOG"/>
    <property type="match status" value="1"/>
</dbReference>
<feature type="compositionally biased region" description="Pro residues" evidence="9">
    <location>
        <begin position="265"/>
        <end position="289"/>
    </location>
</feature>
<dbReference type="Pfam" id="PF04652">
    <property type="entry name" value="Vta1"/>
    <property type="match status" value="1"/>
</dbReference>
<feature type="compositionally biased region" description="Low complexity" evidence="9">
    <location>
        <begin position="249"/>
        <end position="260"/>
    </location>
</feature>
<name>A0A7G2CRK5_9TRYP</name>
<keyword evidence="13" id="KW-1185">Reference proteome</keyword>
<proteinExistence type="inferred from homology"/>
<comment type="subcellular location">
    <subcellularLocation>
        <location evidence="2">Cytoplasm</location>
    </subcellularLocation>
    <subcellularLocation>
        <location evidence="1">Endosome membrane</location>
        <topology evidence="1">Peripheral membrane protein</topology>
    </subcellularLocation>
</comment>
<dbReference type="VEuPathDB" id="TriTrypDB:ADEAN_000999200"/>
<evidence type="ECO:0000256" key="3">
    <source>
        <dbReference type="ARBA" id="ARBA00007895"/>
    </source>
</evidence>
<keyword evidence="4" id="KW-0813">Transport</keyword>
<evidence type="ECO:0000256" key="5">
    <source>
        <dbReference type="ARBA" id="ARBA00022490"/>
    </source>
</evidence>
<gene>
    <name evidence="12" type="ORF">ADEAN_000999200</name>
</gene>
<protein>
    <submittedName>
        <fullName evidence="12">Vta1 like/Vta1 C-terminal domain containing protein, putative</fullName>
    </submittedName>
</protein>
<keyword evidence="5" id="KW-0963">Cytoplasm</keyword>
<dbReference type="GO" id="GO:0005771">
    <property type="term" value="C:multivesicular body"/>
    <property type="evidence" value="ECO:0007669"/>
    <property type="project" value="TreeGrafter"/>
</dbReference>
<dbReference type="EMBL" id="LR877170">
    <property type="protein sequence ID" value="CAD2222448.1"/>
    <property type="molecule type" value="Genomic_DNA"/>
</dbReference>
<dbReference type="GO" id="GO:0032511">
    <property type="term" value="P:late endosome to vacuole transport via multivesicular body sorting pathway"/>
    <property type="evidence" value="ECO:0007669"/>
    <property type="project" value="InterPro"/>
</dbReference>
<dbReference type="Pfam" id="PF18097">
    <property type="entry name" value="Vta1_C"/>
    <property type="match status" value="1"/>
</dbReference>
<dbReference type="InterPro" id="IPR041212">
    <property type="entry name" value="Vta1_C"/>
</dbReference>
<evidence type="ECO:0000256" key="9">
    <source>
        <dbReference type="SAM" id="MobiDB-lite"/>
    </source>
</evidence>
<keyword evidence="7" id="KW-0653">Protein transport</keyword>
<dbReference type="PANTHER" id="PTHR46009">
    <property type="entry name" value="VACUOLAR PROTEIN SORTING-ASSOCIATED PROTEIN VTA1 HOMOLOG"/>
    <property type="match status" value="1"/>
</dbReference>
<evidence type="ECO:0000256" key="1">
    <source>
        <dbReference type="ARBA" id="ARBA00004481"/>
    </source>
</evidence>
<evidence type="ECO:0000259" key="10">
    <source>
        <dbReference type="Pfam" id="PF04652"/>
    </source>
</evidence>
<keyword evidence="6" id="KW-0967">Endosome</keyword>
<dbReference type="Gene3D" id="1.25.40.270">
    <property type="entry name" value="Vacuolar protein sorting-associated protein vta1"/>
    <property type="match status" value="1"/>
</dbReference>
<feature type="domain" description="Vta1/callose synthase N-terminal" evidence="10">
    <location>
        <begin position="18"/>
        <end position="161"/>
    </location>
</feature>
<organism evidence="12 13">
    <name type="scientific">Angomonas deanei</name>
    <dbReference type="NCBI Taxonomy" id="59799"/>
    <lineage>
        <taxon>Eukaryota</taxon>
        <taxon>Discoba</taxon>
        <taxon>Euglenozoa</taxon>
        <taxon>Kinetoplastea</taxon>
        <taxon>Metakinetoplastina</taxon>
        <taxon>Trypanosomatida</taxon>
        <taxon>Trypanosomatidae</taxon>
        <taxon>Strigomonadinae</taxon>
        <taxon>Angomonas</taxon>
    </lineage>
</organism>
<dbReference type="GO" id="GO:0015031">
    <property type="term" value="P:protein transport"/>
    <property type="evidence" value="ECO:0007669"/>
    <property type="project" value="UniProtKB-KW"/>
</dbReference>
<sequence>MSNPLIDTIPEHWKAMCRPYLQRAAEFQPKEPLISYYLKTYVAFLCLNKRTKEDKEGTTYLVSLLDSLEAEKKRDANLKQRLEENDGRTVLTKFALMLFAKADDGERTGQSSMALVRLFFAAACLFEATAQFTEDKKMDSIAAEKCKYAKYIATKMKKCLDNGVPYQSANKIEEPFADLPPEENENNNNNDENNFGGNLHNANSGVFGSAPPSAYMTKPKPPPAFENNNNQNNNNNNNYDAPPNYSSLNNNHQNQNQNNNVAPPSYQPPPINYTPQQPPPQQQQAPPPRVNNNNNNVNYSAAAAPSGKKVSVDNMIDAQKFVRQAVSALQFYDADTARKNLMEALQKLN</sequence>
<feature type="compositionally biased region" description="Low complexity" evidence="9">
    <location>
        <begin position="227"/>
        <end position="238"/>
    </location>
</feature>
<dbReference type="InterPro" id="IPR039431">
    <property type="entry name" value="Vta1/CALS_N"/>
</dbReference>
<dbReference type="AlphaFoldDB" id="A0A7G2CRK5"/>
<evidence type="ECO:0000313" key="13">
    <source>
        <dbReference type="Proteomes" id="UP000515908"/>
    </source>
</evidence>
<reference evidence="12 13" key="1">
    <citation type="submission" date="2020-08" db="EMBL/GenBank/DDBJ databases">
        <authorList>
            <person name="Newling K."/>
            <person name="Davey J."/>
            <person name="Forrester S."/>
        </authorList>
    </citation>
    <scope>NUCLEOTIDE SEQUENCE [LARGE SCALE GENOMIC DNA]</scope>
    <source>
        <strain evidence="13">Crithidia deanei Carvalho (ATCC PRA-265)</strain>
    </source>
</reference>
<feature type="domain" description="Vta1 C-terminal" evidence="11">
    <location>
        <begin position="313"/>
        <end position="347"/>
    </location>
</feature>
<dbReference type="GO" id="GO:0010008">
    <property type="term" value="C:endosome membrane"/>
    <property type="evidence" value="ECO:0007669"/>
    <property type="project" value="UniProtKB-SubCell"/>
</dbReference>